<evidence type="ECO:0000256" key="2">
    <source>
        <dbReference type="ARBA" id="ARBA00022448"/>
    </source>
</evidence>
<dbReference type="GO" id="GO:0005315">
    <property type="term" value="F:phosphate transmembrane transporter activity"/>
    <property type="evidence" value="ECO:0007669"/>
    <property type="project" value="InterPro"/>
</dbReference>
<dbReference type="EMBL" id="UINC01000623">
    <property type="protein sequence ID" value="SUZ58495.1"/>
    <property type="molecule type" value="Genomic_DNA"/>
</dbReference>
<keyword evidence="4 6" id="KW-1133">Transmembrane helix</keyword>
<dbReference type="GO" id="GO:0035435">
    <property type="term" value="P:phosphate ion transmembrane transport"/>
    <property type="evidence" value="ECO:0007669"/>
    <property type="project" value="TreeGrafter"/>
</dbReference>
<evidence type="ECO:0000256" key="3">
    <source>
        <dbReference type="ARBA" id="ARBA00022692"/>
    </source>
</evidence>
<feature type="transmembrane region" description="Helical" evidence="6">
    <location>
        <begin position="68"/>
        <end position="91"/>
    </location>
</feature>
<keyword evidence="3 6" id="KW-0812">Transmembrane</keyword>
<gene>
    <name evidence="7" type="ORF">METZ01_LOCUS11349</name>
</gene>
<organism evidence="7">
    <name type="scientific">marine metagenome</name>
    <dbReference type="NCBI Taxonomy" id="408172"/>
    <lineage>
        <taxon>unclassified sequences</taxon>
        <taxon>metagenomes</taxon>
        <taxon>ecological metagenomes</taxon>
    </lineage>
</organism>
<proteinExistence type="predicted"/>
<evidence type="ECO:0000256" key="5">
    <source>
        <dbReference type="ARBA" id="ARBA00023136"/>
    </source>
</evidence>
<name>A0A381NV63_9ZZZZ</name>
<comment type="subcellular location">
    <subcellularLocation>
        <location evidence="1">Membrane</location>
        <topology evidence="1">Multi-pass membrane protein</topology>
    </subcellularLocation>
</comment>
<feature type="transmembrane region" description="Helical" evidence="6">
    <location>
        <begin position="244"/>
        <end position="266"/>
    </location>
</feature>
<sequence>VEFSILVFLAGGLFLGWALGANDAANVFGTAVGTRMIDFVTAATVCSIFVILGAVISGAGTTETLGKLGTITALPGAFSAAVSAAITVYIMTRWGLPVSTSQAIVGAIVGWNVYSGSTTDLGTLTTIVSTWFFCPLLAGLLAAILLPIISWLLRKTKPHLLLLDQGTRWALLLAGAFGAYSLGANNIANVMGVFVPASPFGSVQLGPLLTLNSMQMLFLLGGLAIAIGVFTYSRRVMMTVGNDLFQLSPVAAWVVVVSHSIVLFVFASTGLSNLLSGVGLPQIPLVPVSSSQAVVGAILGIGLLKGGAGIRWPVLGGIGIGWVVTPVCAGLICLAILFVLQNIFGQTVYQ</sequence>
<dbReference type="PANTHER" id="PTHR11101:SF80">
    <property type="entry name" value="PHOSPHATE TRANSPORTER"/>
    <property type="match status" value="1"/>
</dbReference>
<evidence type="ECO:0000256" key="1">
    <source>
        <dbReference type="ARBA" id="ARBA00004141"/>
    </source>
</evidence>
<feature type="transmembrane region" description="Helical" evidence="6">
    <location>
        <begin position="130"/>
        <end position="153"/>
    </location>
</feature>
<feature type="transmembrane region" description="Helical" evidence="6">
    <location>
        <begin position="316"/>
        <end position="340"/>
    </location>
</feature>
<feature type="transmembrane region" description="Helical" evidence="6">
    <location>
        <begin position="286"/>
        <end position="304"/>
    </location>
</feature>
<accession>A0A381NV63</accession>
<dbReference type="PANTHER" id="PTHR11101">
    <property type="entry name" value="PHOSPHATE TRANSPORTER"/>
    <property type="match status" value="1"/>
</dbReference>
<feature type="non-terminal residue" evidence="7">
    <location>
        <position position="1"/>
    </location>
</feature>
<feature type="transmembrane region" description="Helical" evidence="6">
    <location>
        <begin position="169"/>
        <end position="194"/>
    </location>
</feature>
<dbReference type="Pfam" id="PF01384">
    <property type="entry name" value="PHO4"/>
    <property type="match status" value="1"/>
</dbReference>
<feature type="transmembrane region" description="Helical" evidence="6">
    <location>
        <begin position="36"/>
        <end position="56"/>
    </location>
</feature>
<dbReference type="AlphaFoldDB" id="A0A381NV63"/>
<reference evidence="7" key="1">
    <citation type="submission" date="2018-05" db="EMBL/GenBank/DDBJ databases">
        <authorList>
            <person name="Lanie J.A."/>
            <person name="Ng W.-L."/>
            <person name="Kazmierczak K.M."/>
            <person name="Andrzejewski T.M."/>
            <person name="Davidsen T.M."/>
            <person name="Wayne K.J."/>
            <person name="Tettelin H."/>
            <person name="Glass J.I."/>
            <person name="Rusch D."/>
            <person name="Podicherti R."/>
            <person name="Tsui H.-C.T."/>
            <person name="Winkler M.E."/>
        </authorList>
    </citation>
    <scope>NUCLEOTIDE SEQUENCE</scope>
</reference>
<dbReference type="InterPro" id="IPR001204">
    <property type="entry name" value="Phos_transporter"/>
</dbReference>
<dbReference type="GO" id="GO:0016020">
    <property type="term" value="C:membrane"/>
    <property type="evidence" value="ECO:0007669"/>
    <property type="project" value="UniProtKB-SubCell"/>
</dbReference>
<feature type="transmembrane region" description="Helical" evidence="6">
    <location>
        <begin position="214"/>
        <end position="232"/>
    </location>
</feature>
<evidence type="ECO:0000256" key="6">
    <source>
        <dbReference type="SAM" id="Phobius"/>
    </source>
</evidence>
<evidence type="ECO:0000256" key="4">
    <source>
        <dbReference type="ARBA" id="ARBA00022989"/>
    </source>
</evidence>
<keyword evidence="5 6" id="KW-0472">Membrane</keyword>
<evidence type="ECO:0000313" key="7">
    <source>
        <dbReference type="EMBL" id="SUZ58495.1"/>
    </source>
</evidence>
<keyword evidence="2" id="KW-0813">Transport</keyword>
<protein>
    <recommendedName>
        <fullName evidence="8">Phosphate transporter</fullName>
    </recommendedName>
</protein>
<evidence type="ECO:0008006" key="8">
    <source>
        <dbReference type="Google" id="ProtNLM"/>
    </source>
</evidence>